<organism evidence="2 3">
    <name type="scientific">Dentiscutata erythropus</name>
    <dbReference type="NCBI Taxonomy" id="1348616"/>
    <lineage>
        <taxon>Eukaryota</taxon>
        <taxon>Fungi</taxon>
        <taxon>Fungi incertae sedis</taxon>
        <taxon>Mucoromycota</taxon>
        <taxon>Glomeromycotina</taxon>
        <taxon>Glomeromycetes</taxon>
        <taxon>Diversisporales</taxon>
        <taxon>Gigasporaceae</taxon>
        <taxon>Dentiscutata</taxon>
    </lineage>
</organism>
<evidence type="ECO:0000313" key="2">
    <source>
        <dbReference type="EMBL" id="CAG8499708.1"/>
    </source>
</evidence>
<gene>
    <name evidence="2" type="ORF">DERYTH_LOCUS2836</name>
</gene>
<sequence length="116" mass="13092">ISPSRNFIARSRIIRRKIDLAIQGRDDTFNGQRKNCENIEANYMNSKDIEIDNSSNSIKVSTNTCGTLTENEHISERSAASTSKHALNFTNIRNPTKVVGRGRPKKHKYVSSVEIE</sequence>
<dbReference type="AlphaFoldDB" id="A0A9N8ZLB0"/>
<dbReference type="Proteomes" id="UP000789405">
    <property type="component" value="Unassembled WGS sequence"/>
</dbReference>
<dbReference type="EMBL" id="CAJVPY010000938">
    <property type="protein sequence ID" value="CAG8499708.1"/>
    <property type="molecule type" value="Genomic_DNA"/>
</dbReference>
<evidence type="ECO:0000313" key="3">
    <source>
        <dbReference type="Proteomes" id="UP000789405"/>
    </source>
</evidence>
<protein>
    <submittedName>
        <fullName evidence="2">14119_t:CDS:1</fullName>
    </submittedName>
</protein>
<reference evidence="2" key="1">
    <citation type="submission" date="2021-06" db="EMBL/GenBank/DDBJ databases">
        <authorList>
            <person name="Kallberg Y."/>
            <person name="Tangrot J."/>
            <person name="Rosling A."/>
        </authorList>
    </citation>
    <scope>NUCLEOTIDE SEQUENCE</scope>
    <source>
        <strain evidence="2">MA453B</strain>
    </source>
</reference>
<comment type="caution">
    <text evidence="2">The sequence shown here is derived from an EMBL/GenBank/DDBJ whole genome shotgun (WGS) entry which is preliminary data.</text>
</comment>
<accession>A0A9N8ZLB0</accession>
<feature type="compositionally biased region" description="Basic residues" evidence="1">
    <location>
        <begin position="100"/>
        <end position="109"/>
    </location>
</feature>
<name>A0A9N8ZLB0_9GLOM</name>
<dbReference type="OrthoDB" id="2443664at2759"/>
<feature type="region of interest" description="Disordered" evidence="1">
    <location>
        <begin position="95"/>
        <end position="116"/>
    </location>
</feature>
<feature type="non-terminal residue" evidence="2">
    <location>
        <position position="116"/>
    </location>
</feature>
<proteinExistence type="predicted"/>
<evidence type="ECO:0000256" key="1">
    <source>
        <dbReference type="SAM" id="MobiDB-lite"/>
    </source>
</evidence>
<keyword evidence="3" id="KW-1185">Reference proteome</keyword>